<dbReference type="PANTHER" id="PTHR46534:SF1">
    <property type="entry name" value="IGGFC-BINDING PROTEIN N-TERMINAL DOMAIN-CONTAINING PROTEIN"/>
    <property type="match status" value="1"/>
</dbReference>
<comment type="caution">
    <text evidence="1">The sequence shown here is derived from an EMBL/GenBank/DDBJ whole genome shotgun (WGS) entry which is preliminary data.</text>
</comment>
<sequence>MKKLILLLAILCLTSIINPIASFSQKMNEEDVKKNLPHMLGANNVGKEFWFSIPPCALDWSGGFPNFIKLYITAATKTLVTIEVPGKGYKTLKMTIPNDVIEVNIEPTVGQAYNHDPYKLAPPETVYPGAGIHIYADDPLVVYCIVRYQATSDGFLALPVSSLGREYIVATYPDMLLLCTPCLNWKQAMPKIHRLLLGTEQYNILLMGHQHKCECLLPDRLSLVVQVYMGRDYMLAQLLAQY</sequence>
<dbReference type="Proteomes" id="UP000075578">
    <property type="component" value="Unassembled WGS sequence"/>
</dbReference>
<gene>
    <name evidence="1" type="ORF">AMQ74_01359</name>
</gene>
<name>A0A150IXW0_9EURY</name>
<evidence type="ECO:0008006" key="3">
    <source>
        <dbReference type="Google" id="ProtNLM"/>
    </source>
</evidence>
<accession>A0A150IXW0</accession>
<dbReference type="PANTHER" id="PTHR46534">
    <property type="entry name" value="IGGFC_BINDING DOMAIN-CONTAINING PROTEIN"/>
    <property type="match status" value="1"/>
</dbReference>
<evidence type="ECO:0000313" key="1">
    <source>
        <dbReference type="EMBL" id="KYC49837.1"/>
    </source>
</evidence>
<evidence type="ECO:0000313" key="2">
    <source>
        <dbReference type="Proteomes" id="UP000075578"/>
    </source>
</evidence>
<reference evidence="1 2" key="1">
    <citation type="journal article" date="2016" name="ISME J.">
        <title>Chasing the elusive Euryarchaeota class WSA2: genomes reveal a uniquely fastidious methyl-reducing methanogen.</title>
        <authorList>
            <person name="Nobu M.K."/>
            <person name="Narihiro T."/>
            <person name="Kuroda K."/>
            <person name="Mei R."/>
            <person name="Liu W.T."/>
        </authorList>
    </citation>
    <scope>NUCLEOTIDE SEQUENCE [LARGE SCALE GENOMIC DNA]</scope>
    <source>
        <strain evidence="1">U1lsi0528_Bin089</strain>
    </source>
</reference>
<dbReference type="AlphaFoldDB" id="A0A150IXW0"/>
<organism evidence="1 2">
    <name type="scientific">Candidatus Methanofastidiosum methylothiophilum</name>
    <dbReference type="NCBI Taxonomy" id="1705564"/>
    <lineage>
        <taxon>Archaea</taxon>
        <taxon>Methanobacteriati</taxon>
        <taxon>Methanobacteriota</taxon>
        <taxon>Stenosarchaea group</taxon>
        <taxon>Candidatus Methanofastidiosia</taxon>
        <taxon>Candidatus Methanofastidiosales</taxon>
        <taxon>Candidatus Methanofastidiosaceae</taxon>
        <taxon>Candidatus Methanofastidiosum</taxon>
    </lineage>
</organism>
<proteinExistence type="predicted"/>
<protein>
    <recommendedName>
        <fullName evidence="3">IgGFc-binding protein N-terminal domain-containing protein</fullName>
    </recommendedName>
</protein>
<dbReference type="EMBL" id="LNGD01000093">
    <property type="protein sequence ID" value="KYC49837.1"/>
    <property type="molecule type" value="Genomic_DNA"/>
</dbReference>